<dbReference type="GO" id="GO:0006508">
    <property type="term" value="P:proteolysis"/>
    <property type="evidence" value="ECO:0007669"/>
    <property type="project" value="UniProtKB-KW"/>
</dbReference>
<dbReference type="NCBIfam" id="TIGR03921">
    <property type="entry name" value="T7SS_mycosin"/>
    <property type="match status" value="1"/>
</dbReference>
<dbReference type="InterPro" id="IPR023828">
    <property type="entry name" value="Peptidase_S8_Ser-AS"/>
</dbReference>
<dbReference type="Pfam" id="PF00082">
    <property type="entry name" value="Peptidase_S8"/>
    <property type="match status" value="1"/>
</dbReference>
<evidence type="ECO:0000256" key="5">
    <source>
        <dbReference type="ARBA" id="ARBA00022692"/>
    </source>
</evidence>
<evidence type="ECO:0000256" key="11">
    <source>
        <dbReference type="SAM" id="Phobius"/>
    </source>
</evidence>
<evidence type="ECO:0000256" key="12">
    <source>
        <dbReference type="SAM" id="SignalP"/>
    </source>
</evidence>
<organism evidence="14 15">
    <name type="scientific">Saccharopolyspora gloriosae</name>
    <dbReference type="NCBI Taxonomy" id="455344"/>
    <lineage>
        <taxon>Bacteria</taxon>
        <taxon>Bacillati</taxon>
        <taxon>Actinomycetota</taxon>
        <taxon>Actinomycetes</taxon>
        <taxon>Pseudonocardiales</taxon>
        <taxon>Pseudonocardiaceae</taxon>
        <taxon>Saccharopolyspora</taxon>
    </lineage>
</organism>
<evidence type="ECO:0000256" key="1">
    <source>
        <dbReference type="ARBA" id="ARBA00004162"/>
    </source>
</evidence>
<feature type="signal peptide" evidence="12">
    <location>
        <begin position="1"/>
        <end position="26"/>
    </location>
</feature>
<comment type="subcellular location">
    <subcellularLocation>
        <location evidence="1">Cell membrane</location>
        <topology evidence="1">Single-pass membrane protein</topology>
    </subcellularLocation>
</comment>
<dbReference type="InterPro" id="IPR023834">
    <property type="entry name" value="T7SS_pept_S8A_mycosin"/>
</dbReference>
<gene>
    <name evidence="14" type="ORF">BJ969_002259</name>
</gene>
<evidence type="ECO:0000256" key="9">
    <source>
        <dbReference type="ARBA" id="ARBA00023136"/>
    </source>
</evidence>
<dbReference type="SUPFAM" id="SSF52743">
    <property type="entry name" value="Subtilisin-like"/>
    <property type="match status" value="1"/>
</dbReference>
<keyword evidence="5 11" id="KW-0812">Transmembrane</keyword>
<comment type="similarity">
    <text evidence="2 10">Belongs to the peptidase S8 family.</text>
</comment>
<dbReference type="InterPro" id="IPR036852">
    <property type="entry name" value="Peptidase_S8/S53_dom_sf"/>
</dbReference>
<evidence type="ECO:0000313" key="15">
    <source>
        <dbReference type="Proteomes" id="UP000580474"/>
    </source>
</evidence>
<dbReference type="InterPro" id="IPR050131">
    <property type="entry name" value="Peptidase_S8_subtilisin-like"/>
</dbReference>
<feature type="active site" description="Charge relay system" evidence="10">
    <location>
        <position position="115"/>
    </location>
</feature>
<dbReference type="PANTHER" id="PTHR43806">
    <property type="entry name" value="PEPTIDASE S8"/>
    <property type="match status" value="1"/>
</dbReference>
<evidence type="ECO:0000256" key="6">
    <source>
        <dbReference type="ARBA" id="ARBA00022801"/>
    </source>
</evidence>
<feature type="domain" description="Peptidase S8/S53" evidence="13">
    <location>
        <begin position="71"/>
        <end position="320"/>
    </location>
</feature>
<proteinExistence type="inferred from homology"/>
<keyword evidence="4 10" id="KW-0645">Protease</keyword>
<evidence type="ECO:0000256" key="3">
    <source>
        <dbReference type="ARBA" id="ARBA00022475"/>
    </source>
</evidence>
<keyword evidence="9 11" id="KW-0472">Membrane</keyword>
<feature type="transmembrane region" description="Helical" evidence="11">
    <location>
        <begin position="363"/>
        <end position="386"/>
    </location>
</feature>
<dbReference type="Proteomes" id="UP000580474">
    <property type="component" value="Unassembled WGS sequence"/>
</dbReference>
<sequence>MRASRPVLAALGVAGMLLTAAAPAAAVPGPQLPRTQATGTDCRPPPVRTEVARPWAQQLIAPERAWELTRGQGVLVGVIDSGVDASIPQLAGGVLVGHDVYSSGGGPANTDCLGHGTFVAGIIAARQQPGVGFAGVAPDAQVLPIRDTQSTDGGSAHTMAEGIRTAVNSGVKVINISESTYYDDQELRSAIEFAQSRDVLVVAAVANGAQEGNPIPYPASYPGVLAVGAVDSSGARANFSQTGDFVALVAPGVDVMSLGPGGPGHWQDSGTSFATPFVTGTAALVRSYHPELTAEQVKYRLQATATRPGVTVPDPQMGWGTVNPYSAVTAVLPEEGGAAAGGTPAGRAAHPDIPVDNPVPMRVVTLSIAGLVLVVIAAVIGTRLGPVGHQRRWRRRRVVKVVDGPQESAPE</sequence>
<dbReference type="InterPro" id="IPR015500">
    <property type="entry name" value="Peptidase_S8_subtilisin-rel"/>
</dbReference>
<accession>A0A840NDY1</accession>
<dbReference type="PROSITE" id="PS00137">
    <property type="entry name" value="SUBTILASE_HIS"/>
    <property type="match status" value="1"/>
</dbReference>
<keyword evidence="3" id="KW-1003">Cell membrane</keyword>
<evidence type="ECO:0000256" key="4">
    <source>
        <dbReference type="ARBA" id="ARBA00022670"/>
    </source>
</evidence>
<name>A0A840NDY1_9PSEU</name>
<keyword evidence="7 10" id="KW-0720">Serine protease</keyword>
<evidence type="ECO:0000256" key="2">
    <source>
        <dbReference type="ARBA" id="ARBA00011073"/>
    </source>
</evidence>
<dbReference type="Gene3D" id="3.40.50.200">
    <property type="entry name" value="Peptidase S8/S53 domain"/>
    <property type="match status" value="1"/>
</dbReference>
<evidence type="ECO:0000256" key="7">
    <source>
        <dbReference type="ARBA" id="ARBA00022825"/>
    </source>
</evidence>
<evidence type="ECO:0000256" key="8">
    <source>
        <dbReference type="ARBA" id="ARBA00022989"/>
    </source>
</evidence>
<dbReference type="PRINTS" id="PR00723">
    <property type="entry name" value="SUBTILISIN"/>
</dbReference>
<keyword evidence="12" id="KW-0732">Signal</keyword>
<dbReference type="RefSeq" id="WP_184478893.1">
    <property type="nucleotide sequence ID" value="NZ_JACHIV010000001.1"/>
</dbReference>
<feature type="active site" description="Charge relay system" evidence="10">
    <location>
        <position position="80"/>
    </location>
</feature>
<keyword evidence="15" id="KW-1185">Reference proteome</keyword>
<dbReference type="AlphaFoldDB" id="A0A840NDY1"/>
<dbReference type="PANTHER" id="PTHR43806:SF11">
    <property type="entry name" value="CEREVISIN-RELATED"/>
    <property type="match status" value="1"/>
</dbReference>
<keyword evidence="6 10" id="KW-0378">Hydrolase</keyword>
<protein>
    <submittedName>
        <fullName evidence="14">Type VII secretion-associated serine protease mycosin</fullName>
    </submittedName>
</protein>
<reference evidence="14 15" key="1">
    <citation type="submission" date="2020-08" db="EMBL/GenBank/DDBJ databases">
        <title>Sequencing the genomes of 1000 actinobacteria strains.</title>
        <authorList>
            <person name="Klenk H.-P."/>
        </authorList>
    </citation>
    <scope>NUCLEOTIDE SEQUENCE [LARGE SCALE GENOMIC DNA]</scope>
    <source>
        <strain evidence="14 15">DSM 45582</strain>
    </source>
</reference>
<evidence type="ECO:0000259" key="13">
    <source>
        <dbReference type="Pfam" id="PF00082"/>
    </source>
</evidence>
<dbReference type="InterPro" id="IPR000209">
    <property type="entry name" value="Peptidase_S8/S53_dom"/>
</dbReference>
<dbReference type="GO" id="GO:0004252">
    <property type="term" value="F:serine-type endopeptidase activity"/>
    <property type="evidence" value="ECO:0007669"/>
    <property type="project" value="UniProtKB-UniRule"/>
</dbReference>
<comment type="caution">
    <text evidence="14">The sequence shown here is derived from an EMBL/GenBank/DDBJ whole genome shotgun (WGS) entry which is preliminary data.</text>
</comment>
<keyword evidence="8 11" id="KW-1133">Transmembrane helix</keyword>
<dbReference type="GO" id="GO:0005886">
    <property type="term" value="C:plasma membrane"/>
    <property type="evidence" value="ECO:0007669"/>
    <property type="project" value="UniProtKB-SubCell"/>
</dbReference>
<feature type="chain" id="PRO_5032495035" evidence="12">
    <location>
        <begin position="27"/>
        <end position="411"/>
    </location>
</feature>
<evidence type="ECO:0000313" key="14">
    <source>
        <dbReference type="EMBL" id="MBB5069171.1"/>
    </source>
</evidence>
<dbReference type="EMBL" id="JACHIV010000001">
    <property type="protein sequence ID" value="MBB5069171.1"/>
    <property type="molecule type" value="Genomic_DNA"/>
</dbReference>
<dbReference type="InterPro" id="IPR022398">
    <property type="entry name" value="Peptidase_S8_His-AS"/>
</dbReference>
<evidence type="ECO:0000256" key="10">
    <source>
        <dbReference type="PROSITE-ProRule" id="PRU01240"/>
    </source>
</evidence>
<dbReference type="PROSITE" id="PS51892">
    <property type="entry name" value="SUBTILASE"/>
    <property type="match status" value="1"/>
</dbReference>
<dbReference type="PROSITE" id="PS00138">
    <property type="entry name" value="SUBTILASE_SER"/>
    <property type="match status" value="1"/>
</dbReference>
<feature type="active site" description="Charge relay system" evidence="10">
    <location>
        <position position="272"/>
    </location>
</feature>